<evidence type="ECO:0000313" key="1">
    <source>
        <dbReference type="EMBL" id="MBA9076101.1"/>
    </source>
</evidence>
<name>A0A839GQJ1_9BACT</name>
<evidence type="ECO:0000313" key="2">
    <source>
        <dbReference type="Proteomes" id="UP000563094"/>
    </source>
</evidence>
<organism evidence="1 2">
    <name type="scientific">Rufibacter quisquiliarum</name>
    <dbReference type="NCBI Taxonomy" id="1549639"/>
    <lineage>
        <taxon>Bacteria</taxon>
        <taxon>Pseudomonadati</taxon>
        <taxon>Bacteroidota</taxon>
        <taxon>Cytophagia</taxon>
        <taxon>Cytophagales</taxon>
        <taxon>Hymenobacteraceae</taxon>
        <taxon>Rufibacter</taxon>
    </lineage>
</organism>
<evidence type="ECO:0008006" key="3">
    <source>
        <dbReference type="Google" id="ProtNLM"/>
    </source>
</evidence>
<accession>A0A839GQJ1</accession>
<sequence>MAKTEKTLLNFQLEVELRDKGKALAEKRGISLAGLLRQLLIKELESEEKK</sequence>
<dbReference type="RefSeq" id="WP_182511874.1">
    <property type="nucleotide sequence ID" value="NZ_JACJIQ010000002.1"/>
</dbReference>
<dbReference type="EMBL" id="JACJIQ010000002">
    <property type="protein sequence ID" value="MBA9076101.1"/>
    <property type="molecule type" value="Genomic_DNA"/>
</dbReference>
<proteinExistence type="predicted"/>
<dbReference type="Proteomes" id="UP000563094">
    <property type="component" value="Unassembled WGS sequence"/>
</dbReference>
<protein>
    <recommendedName>
        <fullName evidence="3">Ribbon-helix-helix protein, copG family</fullName>
    </recommendedName>
</protein>
<dbReference type="AlphaFoldDB" id="A0A839GQJ1"/>
<gene>
    <name evidence="1" type="ORF">FHS90_000803</name>
</gene>
<keyword evidence="2" id="KW-1185">Reference proteome</keyword>
<comment type="caution">
    <text evidence="1">The sequence shown here is derived from an EMBL/GenBank/DDBJ whole genome shotgun (WGS) entry which is preliminary data.</text>
</comment>
<reference evidence="1 2" key="1">
    <citation type="submission" date="2020-08" db="EMBL/GenBank/DDBJ databases">
        <title>Genomic Encyclopedia of Type Strains, Phase IV (KMG-IV): sequencing the most valuable type-strain genomes for metagenomic binning, comparative biology and taxonomic classification.</title>
        <authorList>
            <person name="Goeker M."/>
        </authorList>
    </citation>
    <scope>NUCLEOTIDE SEQUENCE [LARGE SCALE GENOMIC DNA]</scope>
    <source>
        <strain evidence="1 2">DSM 29854</strain>
    </source>
</reference>